<evidence type="ECO:0000256" key="11">
    <source>
        <dbReference type="ARBA" id="ARBA00023136"/>
    </source>
</evidence>
<dbReference type="Pfam" id="PF01762">
    <property type="entry name" value="Galactosyl_T"/>
    <property type="match status" value="1"/>
</dbReference>
<evidence type="ECO:0000256" key="9">
    <source>
        <dbReference type="ARBA" id="ARBA00022989"/>
    </source>
</evidence>
<evidence type="ECO:0000256" key="5">
    <source>
        <dbReference type="ARBA" id="ARBA00022676"/>
    </source>
</evidence>
<accession>A0AAW1HGA1</accession>
<dbReference type="SUPFAM" id="SSF49899">
    <property type="entry name" value="Concanavalin A-like lectins/glucanases"/>
    <property type="match status" value="1"/>
</dbReference>
<keyword evidence="10" id="KW-0333">Golgi apparatus</keyword>
<dbReference type="InterPro" id="IPR002659">
    <property type="entry name" value="Glyco_trans_31"/>
</dbReference>
<comment type="caution">
    <text evidence="14">The sequence shown here is derived from an EMBL/GenBank/DDBJ whole genome shotgun (WGS) entry which is preliminary data.</text>
</comment>
<dbReference type="AlphaFoldDB" id="A0AAW1HGA1"/>
<dbReference type="PROSITE" id="PS51304">
    <property type="entry name" value="GALECTIN"/>
    <property type="match status" value="1"/>
</dbReference>
<evidence type="ECO:0000313" key="15">
    <source>
        <dbReference type="Proteomes" id="UP001443914"/>
    </source>
</evidence>
<dbReference type="InterPro" id="IPR001079">
    <property type="entry name" value="Galectin_CRD"/>
</dbReference>
<evidence type="ECO:0000256" key="6">
    <source>
        <dbReference type="ARBA" id="ARBA00022679"/>
    </source>
</evidence>
<evidence type="ECO:0000313" key="14">
    <source>
        <dbReference type="EMBL" id="KAK9675746.1"/>
    </source>
</evidence>
<dbReference type="Gene3D" id="2.60.120.200">
    <property type="match status" value="1"/>
</dbReference>
<keyword evidence="12" id="KW-0464">Manganese</keyword>
<gene>
    <name evidence="14" type="ORF">RND81_11G027800</name>
</gene>
<dbReference type="Gene3D" id="3.90.550.50">
    <property type="match status" value="1"/>
</dbReference>
<keyword evidence="6" id="KW-0808">Transferase</keyword>
<comment type="pathway">
    <text evidence="3">Protein modification; protein glycosylation.</text>
</comment>
<dbReference type="GO" id="GO:0030246">
    <property type="term" value="F:carbohydrate binding"/>
    <property type="evidence" value="ECO:0007669"/>
    <property type="project" value="InterPro"/>
</dbReference>
<dbReference type="PANTHER" id="PTHR11214:SF286">
    <property type="entry name" value="HYDROXYPROLINE O-GALACTOSYLTRANSFERASE GALT4"/>
    <property type="match status" value="1"/>
</dbReference>
<keyword evidence="9" id="KW-1133">Transmembrane helix</keyword>
<dbReference type="Pfam" id="PF00337">
    <property type="entry name" value="Gal-bind_lectin"/>
    <property type="match status" value="1"/>
</dbReference>
<dbReference type="Proteomes" id="UP001443914">
    <property type="component" value="Unassembled WGS sequence"/>
</dbReference>
<dbReference type="EMBL" id="JBDFQZ010000011">
    <property type="protein sequence ID" value="KAK9675746.1"/>
    <property type="molecule type" value="Genomic_DNA"/>
</dbReference>
<dbReference type="GO" id="GO:1901137">
    <property type="term" value="P:carbohydrate derivative biosynthetic process"/>
    <property type="evidence" value="ECO:0007669"/>
    <property type="project" value="UniProtKB-ARBA"/>
</dbReference>
<keyword evidence="8" id="KW-0735">Signal-anchor</keyword>
<proteinExistence type="inferred from homology"/>
<organism evidence="14 15">
    <name type="scientific">Saponaria officinalis</name>
    <name type="common">Common soapwort</name>
    <name type="synonym">Lychnis saponaria</name>
    <dbReference type="NCBI Taxonomy" id="3572"/>
    <lineage>
        <taxon>Eukaryota</taxon>
        <taxon>Viridiplantae</taxon>
        <taxon>Streptophyta</taxon>
        <taxon>Embryophyta</taxon>
        <taxon>Tracheophyta</taxon>
        <taxon>Spermatophyta</taxon>
        <taxon>Magnoliopsida</taxon>
        <taxon>eudicotyledons</taxon>
        <taxon>Gunneridae</taxon>
        <taxon>Pentapetalae</taxon>
        <taxon>Caryophyllales</taxon>
        <taxon>Caryophyllaceae</taxon>
        <taxon>Caryophylleae</taxon>
        <taxon>Saponaria</taxon>
    </lineage>
</organism>
<sequence>MTTQFPSFVRFLEKRRPVSRHLHETPKRLAETPKRIVSKLVFLERENDNTSIYRDAMHAWAQGGELWAQVMKPNPRNAPRNGPRNETFRCPDAVSVKNGEFRGVMRLPCGMRIGSHVTVVGQPRRAHIENGPGLSMSKVRTVSQFMVEVRRENGVGGGEEGTRLLHFNPRVSGDWSGKPVIEMNNCFRGQWGSPVRCEGSRSPPVGDTVDGQVKCEKWKRDDVHGPSKESKETVWLGSMMGRRKIVERELAYPFSEAQLFVLTIYTGFEGFHASVNGRHISSFAYRNGFDLEDGLTLNVYGDVDVHSVFVGSLPTSHPRTAPRRYLEMSTEWKARPVPNKPVVMFIGVISAADHFAERMAVRKSWMQHDLIKSSQVVARFFVALHKGETINLELKKEAEFFGDIVIVPYLDHYDLVVLKTLAICEYGVNMLSTKYIMKCDDDTFVRVDAVIKEASQVSDDKSVYVGKINYYHKPLRKGKWAVTHQEWSSDVYPPYADGPGYIISSDIARFIVSEFQKTRLKLFKMEDVSVGIWVEQFNKSTPVEYTHNKRFHQSGCFDGYITAHYQSPKQLVCLWRKLQAEGKPKCCNLR</sequence>
<evidence type="ECO:0000256" key="12">
    <source>
        <dbReference type="ARBA" id="ARBA00023211"/>
    </source>
</evidence>
<evidence type="ECO:0000256" key="2">
    <source>
        <dbReference type="ARBA" id="ARBA00004323"/>
    </source>
</evidence>
<keyword evidence="15" id="KW-1185">Reference proteome</keyword>
<dbReference type="FunFam" id="3.90.550.50:FF:000005">
    <property type="entry name" value="Hydroxyproline O-galactosyltransferase"/>
    <property type="match status" value="1"/>
</dbReference>
<feature type="domain" description="Galectin" evidence="13">
    <location>
        <begin position="103"/>
        <end position="311"/>
    </location>
</feature>
<dbReference type="GO" id="GO:0000139">
    <property type="term" value="C:Golgi membrane"/>
    <property type="evidence" value="ECO:0007669"/>
    <property type="project" value="UniProtKB-SubCell"/>
</dbReference>
<protein>
    <recommendedName>
        <fullName evidence="13">Galectin domain-containing protein</fullName>
    </recommendedName>
</protein>
<comment type="subcellular location">
    <subcellularLocation>
        <location evidence="2">Golgi apparatus membrane</location>
        <topology evidence="2">Single-pass type II membrane protein</topology>
    </subcellularLocation>
</comment>
<keyword evidence="7" id="KW-0812">Transmembrane</keyword>
<evidence type="ECO:0000256" key="4">
    <source>
        <dbReference type="ARBA" id="ARBA00008661"/>
    </source>
</evidence>
<dbReference type="PANTHER" id="PTHR11214">
    <property type="entry name" value="BETA-1,3-N-ACETYLGLUCOSAMINYLTRANSFERASE"/>
    <property type="match status" value="1"/>
</dbReference>
<evidence type="ECO:0000259" key="13">
    <source>
        <dbReference type="PROSITE" id="PS51304"/>
    </source>
</evidence>
<evidence type="ECO:0000256" key="7">
    <source>
        <dbReference type="ARBA" id="ARBA00022692"/>
    </source>
</evidence>
<comment type="cofactor">
    <cofactor evidence="1">
        <name>Mn(2+)</name>
        <dbReference type="ChEBI" id="CHEBI:29035"/>
    </cofactor>
</comment>
<evidence type="ECO:0000256" key="3">
    <source>
        <dbReference type="ARBA" id="ARBA00004922"/>
    </source>
</evidence>
<name>A0AAW1HGA1_SAPOF</name>
<keyword evidence="11" id="KW-0472">Membrane</keyword>
<comment type="similarity">
    <text evidence="4">Belongs to the glycosyltransferase 31 family.</text>
</comment>
<evidence type="ECO:0000256" key="10">
    <source>
        <dbReference type="ARBA" id="ARBA00023034"/>
    </source>
</evidence>
<dbReference type="GO" id="GO:1990714">
    <property type="term" value="F:hydroxyproline O-galactosyltransferase activity"/>
    <property type="evidence" value="ECO:0007669"/>
    <property type="project" value="TreeGrafter"/>
</dbReference>
<dbReference type="SMART" id="SM00908">
    <property type="entry name" value="Gal-bind_lectin"/>
    <property type="match status" value="1"/>
</dbReference>
<reference evidence="14" key="1">
    <citation type="submission" date="2024-03" db="EMBL/GenBank/DDBJ databases">
        <title>WGS assembly of Saponaria officinalis var. Norfolk2.</title>
        <authorList>
            <person name="Jenkins J."/>
            <person name="Shu S."/>
            <person name="Grimwood J."/>
            <person name="Barry K."/>
            <person name="Goodstein D."/>
            <person name="Schmutz J."/>
            <person name="Leebens-Mack J."/>
            <person name="Osbourn A."/>
        </authorList>
    </citation>
    <scope>NUCLEOTIDE SEQUENCE [LARGE SCALE GENOMIC DNA]</scope>
    <source>
        <strain evidence="14">JIC</strain>
    </source>
</reference>
<evidence type="ECO:0000256" key="1">
    <source>
        <dbReference type="ARBA" id="ARBA00001936"/>
    </source>
</evidence>
<keyword evidence="5" id="KW-0328">Glycosyltransferase</keyword>
<evidence type="ECO:0000256" key="8">
    <source>
        <dbReference type="ARBA" id="ARBA00022968"/>
    </source>
</evidence>
<dbReference type="InterPro" id="IPR013320">
    <property type="entry name" value="ConA-like_dom_sf"/>
</dbReference>